<comment type="caution">
    <text evidence="2">The sequence shown here is derived from an EMBL/GenBank/DDBJ whole genome shotgun (WGS) entry which is preliminary data.</text>
</comment>
<protein>
    <recommendedName>
        <fullName evidence="4">Tetratricopeptide repeat protein</fullName>
    </recommendedName>
</protein>
<reference evidence="2 3" key="1">
    <citation type="submission" date="2021-01" db="EMBL/GenBank/DDBJ databases">
        <title>Whole genome shotgun sequence of Microbispora siamensis NBRC 104113.</title>
        <authorList>
            <person name="Komaki H."/>
            <person name="Tamura T."/>
        </authorList>
    </citation>
    <scope>NUCLEOTIDE SEQUENCE [LARGE SCALE GENOMIC DNA]</scope>
    <source>
        <strain evidence="2 3">NBRC 104113</strain>
    </source>
</reference>
<dbReference type="Proteomes" id="UP000660454">
    <property type="component" value="Unassembled WGS sequence"/>
</dbReference>
<dbReference type="RefSeq" id="WP_204049354.1">
    <property type="nucleotide sequence ID" value="NZ_BOOF01000018.1"/>
</dbReference>
<organism evidence="2 3">
    <name type="scientific">Microbispora siamensis</name>
    <dbReference type="NCBI Taxonomy" id="564413"/>
    <lineage>
        <taxon>Bacteria</taxon>
        <taxon>Bacillati</taxon>
        <taxon>Actinomycetota</taxon>
        <taxon>Actinomycetes</taxon>
        <taxon>Streptosporangiales</taxon>
        <taxon>Streptosporangiaceae</taxon>
        <taxon>Microbispora</taxon>
    </lineage>
</organism>
<keyword evidence="3" id="KW-1185">Reference proteome</keyword>
<proteinExistence type="predicted"/>
<evidence type="ECO:0008006" key="4">
    <source>
        <dbReference type="Google" id="ProtNLM"/>
    </source>
</evidence>
<gene>
    <name evidence="2" type="ORF">Msi02_35520</name>
</gene>
<dbReference type="EMBL" id="BOOF01000018">
    <property type="protein sequence ID" value="GIH62735.1"/>
    <property type="molecule type" value="Genomic_DNA"/>
</dbReference>
<accession>A0ABQ4GMT0</accession>
<evidence type="ECO:0000313" key="3">
    <source>
        <dbReference type="Proteomes" id="UP000660454"/>
    </source>
</evidence>
<evidence type="ECO:0000256" key="1">
    <source>
        <dbReference type="SAM" id="MobiDB-lite"/>
    </source>
</evidence>
<evidence type="ECO:0000313" key="2">
    <source>
        <dbReference type="EMBL" id="GIH62735.1"/>
    </source>
</evidence>
<feature type="region of interest" description="Disordered" evidence="1">
    <location>
        <begin position="1"/>
        <end position="27"/>
    </location>
</feature>
<sequence length="178" mass="19700">MEHRSSSDVPDPNEIAELRARADAGDQNAAGRLGELLARSGDPQGALRVWARAYGDSSPTTKRLAELKAEDGDLQGAVSTWQVSDAVRQNREGLHQEYLDTLDAYERLEDDDPEDWAFIEEEELTRLLAERGDEAAIAKLRAQADAGDSAAAILLARCEERYRRRQNATARSRSPHGE</sequence>
<name>A0ABQ4GMT0_9ACTN</name>